<dbReference type="Proteomes" id="UP000070533">
    <property type="component" value="Unassembled WGS sequence"/>
</dbReference>
<dbReference type="AlphaFoldDB" id="A0A133QLC2"/>
<organism evidence="2 3">
    <name type="scientific">Prevotella corporis</name>
    <dbReference type="NCBI Taxonomy" id="28128"/>
    <lineage>
        <taxon>Bacteria</taxon>
        <taxon>Pseudomonadati</taxon>
        <taxon>Bacteroidota</taxon>
        <taxon>Bacteroidia</taxon>
        <taxon>Bacteroidales</taxon>
        <taxon>Prevotellaceae</taxon>
        <taxon>Prevotella</taxon>
    </lineage>
</organism>
<feature type="domain" description="Glycosyltransferase 2-like" evidence="1">
    <location>
        <begin position="4"/>
        <end position="162"/>
    </location>
</feature>
<dbReference type="CDD" id="cd06433">
    <property type="entry name" value="GT_2_WfgS_like"/>
    <property type="match status" value="1"/>
</dbReference>
<keyword evidence="3" id="KW-1185">Reference proteome</keyword>
<sequence>MKLSIITATFNSAATLVDTIKSVLGQDYKNIEYIIVDGGSTDETLDIIKEYALRFDGRLKWISEKDKGIYDAMNKGIMMSTGDVVGILNSDDYYTSSDVLSTYVKAFKESDVEAVFGDVHFIREGEPNKVARYYSSKIFRPSLLRFGFMPAHPSFYLRREVYEKAGFYSLDYKIGSDFEMMVRLFKKHHIRYKYIHKDVVTMRMGGASTNGVGSHFLLLKEDTRACKSNGIYTHPLFVLLKYIYKVFEFKL</sequence>
<evidence type="ECO:0000259" key="1">
    <source>
        <dbReference type="Pfam" id="PF00535"/>
    </source>
</evidence>
<dbReference type="OrthoDB" id="9788101at2"/>
<dbReference type="PANTHER" id="PTHR22916:SF3">
    <property type="entry name" value="UDP-GLCNAC:BETAGAL BETA-1,3-N-ACETYLGLUCOSAMINYLTRANSFERASE-LIKE PROTEIN 1"/>
    <property type="match status" value="1"/>
</dbReference>
<dbReference type="STRING" id="28128.HMPREF3226_00429"/>
<dbReference type="InterPro" id="IPR029044">
    <property type="entry name" value="Nucleotide-diphossugar_trans"/>
</dbReference>
<protein>
    <submittedName>
        <fullName evidence="2">Glycosyltransferase, group 2 family protein</fullName>
    </submittedName>
</protein>
<dbReference type="SUPFAM" id="SSF53448">
    <property type="entry name" value="Nucleotide-diphospho-sugar transferases"/>
    <property type="match status" value="1"/>
</dbReference>
<dbReference type="EMBL" id="LRQG01000016">
    <property type="protein sequence ID" value="KXA43681.1"/>
    <property type="molecule type" value="Genomic_DNA"/>
</dbReference>
<dbReference type="PANTHER" id="PTHR22916">
    <property type="entry name" value="GLYCOSYLTRANSFERASE"/>
    <property type="match status" value="1"/>
</dbReference>
<evidence type="ECO:0000313" key="3">
    <source>
        <dbReference type="Proteomes" id="UP000070533"/>
    </source>
</evidence>
<proteinExistence type="predicted"/>
<keyword evidence="2" id="KW-0808">Transferase</keyword>
<accession>A0A133QLC2</accession>
<dbReference type="PATRIC" id="fig|28128.5.peg.431"/>
<dbReference type="RefSeq" id="WP_060940149.1">
    <property type="nucleotide sequence ID" value="NZ_JAIHUT010000005.1"/>
</dbReference>
<comment type="caution">
    <text evidence="2">The sequence shown here is derived from an EMBL/GenBank/DDBJ whole genome shotgun (WGS) entry which is preliminary data.</text>
</comment>
<gene>
    <name evidence="2" type="ORF">HMPREF3226_00429</name>
</gene>
<reference evidence="3" key="1">
    <citation type="submission" date="2016-01" db="EMBL/GenBank/DDBJ databases">
        <authorList>
            <person name="Mitreva M."/>
            <person name="Pepin K.H."/>
            <person name="Mihindukulasuriya K.A."/>
            <person name="Fulton R."/>
            <person name="Fronick C."/>
            <person name="O'Laughlin M."/>
            <person name="Miner T."/>
            <person name="Herter B."/>
            <person name="Rosa B.A."/>
            <person name="Cordes M."/>
            <person name="Tomlinson C."/>
            <person name="Wollam A."/>
            <person name="Palsikar V.B."/>
            <person name="Mardis E.R."/>
            <person name="Wilson R.K."/>
        </authorList>
    </citation>
    <scope>NUCLEOTIDE SEQUENCE [LARGE SCALE GENOMIC DNA]</scope>
    <source>
        <strain evidence="3">MJR7716</strain>
    </source>
</reference>
<evidence type="ECO:0000313" key="2">
    <source>
        <dbReference type="EMBL" id="KXA43681.1"/>
    </source>
</evidence>
<name>A0A133QLC2_9BACT</name>
<dbReference type="InterPro" id="IPR001173">
    <property type="entry name" value="Glyco_trans_2-like"/>
</dbReference>
<dbReference type="Pfam" id="PF00535">
    <property type="entry name" value="Glycos_transf_2"/>
    <property type="match status" value="1"/>
</dbReference>
<dbReference type="Gene3D" id="3.90.550.10">
    <property type="entry name" value="Spore Coat Polysaccharide Biosynthesis Protein SpsA, Chain A"/>
    <property type="match status" value="1"/>
</dbReference>
<dbReference type="eggNOG" id="COG1215">
    <property type="taxonomic scope" value="Bacteria"/>
</dbReference>
<dbReference type="GO" id="GO:0016758">
    <property type="term" value="F:hexosyltransferase activity"/>
    <property type="evidence" value="ECO:0007669"/>
    <property type="project" value="UniProtKB-ARBA"/>
</dbReference>